<keyword evidence="7 17" id="KW-0808">Transferase</keyword>
<dbReference type="InterPro" id="IPR040999">
    <property type="entry name" value="Mak_N_cap"/>
</dbReference>
<dbReference type="InterPro" id="IPR017853">
    <property type="entry name" value="GH"/>
</dbReference>
<dbReference type="Gene3D" id="3.90.400.10">
    <property type="entry name" value="Oligo-1,6-glucosidase, Domain 2"/>
    <property type="match status" value="1"/>
</dbReference>
<evidence type="ECO:0000256" key="9">
    <source>
        <dbReference type="ARBA" id="ARBA00022741"/>
    </source>
</evidence>
<dbReference type="OrthoDB" id="9805159at2"/>
<dbReference type="GO" id="GO:0016740">
    <property type="term" value="F:transferase activity"/>
    <property type="evidence" value="ECO:0007669"/>
    <property type="project" value="UniProtKB-KW"/>
</dbReference>
<dbReference type="InterPro" id="IPR013780">
    <property type="entry name" value="Glyco_hydro_b"/>
</dbReference>
<reference evidence="17 18" key="1">
    <citation type="submission" date="2018-05" db="EMBL/GenBank/DDBJ databases">
        <title>Acuticoccus sediminis sp. nov., isolated from deep-sea sediment of Indian Ocean.</title>
        <authorList>
            <person name="Liu X."/>
            <person name="Lai Q."/>
            <person name="Du Y."/>
            <person name="Sun F."/>
            <person name="Zhang X."/>
            <person name="Wang S."/>
            <person name="Shao Z."/>
        </authorList>
    </citation>
    <scope>NUCLEOTIDE SEQUENCE [LARGE SCALE GENOMIC DNA]</scope>
    <source>
        <strain evidence="17 18">PTG4-2</strain>
    </source>
</reference>
<dbReference type="Proteomes" id="UP000249590">
    <property type="component" value="Unassembled WGS sequence"/>
</dbReference>
<dbReference type="NCBIfam" id="TIGR02456">
    <property type="entry name" value="treS_nterm"/>
    <property type="match status" value="1"/>
</dbReference>
<accession>A0A8B2NRZ5</accession>
<dbReference type="Pfam" id="PF16657">
    <property type="entry name" value="Malt_amylase_C"/>
    <property type="match status" value="1"/>
</dbReference>
<evidence type="ECO:0000256" key="14">
    <source>
        <dbReference type="ARBA" id="ARBA00031378"/>
    </source>
</evidence>
<evidence type="ECO:0000256" key="2">
    <source>
        <dbReference type="ARBA" id="ARBA00005496"/>
    </source>
</evidence>
<dbReference type="InterPro" id="IPR045857">
    <property type="entry name" value="O16G_dom_2"/>
</dbReference>
<proteinExistence type="inferred from homology"/>
<dbReference type="Pfam" id="PF00128">
    <property type="entry name" value="Alpha-amylase"/>
    <property type="match status" value="2"/>
</dbReference>
<evidence type="ECO:0000256" key="12">
    <source>
        <dbReference type="ARBA" id="ARBA00023235"/>
    </source>
</evidence>
<evidence type="ECO:0000256" key="13">
    <source>
        <dbReference type="ARBA" id="ARBA00031251"/>
    </source>
</evidence>
<dbReference type="InterPro" id="IPR002575">
    <property type="entry name" value="Aminoglycoside_PTrfase"/>
</dbReference>
<dbReference type="GO" id="GO:0005975">
    <property type="term" value="P:carbohydrate metabolic process"/>
    <property type="evidence" value="ECO:0007669"/>
    <property type="project" value="InterPro"/>
</dbReference>
<gene>
    <name evidence="17" type="primary">treS</name>
    <name evidence="17" type="ORF">DLJ53_00215</name>
</gene>
<protein>
    <recommendedName>
        <fullName evidence="6">Maltokinase</fullName>
        <ecNumber evidence="4">2.7.1.175</ecNumber>
        <ecNumber evidence="5">5.4.99.16</ecNumber>
    </recommendedName>
    <alternativeName>
        <fullName evidence="14">Maltose alpha-D-glucosyltransferase</fullName>
    </alternativeName>
    <alternativeName>
        <fullName evidence="13">Maltose-1-phosphate synthase</fullName>
    </alternativeName>
</protein>
<dbReference type="SUPFAM" id="SSF56112">
    <property type="entry name" value="Protein kinase-like (PK-like)"/>
    <property type="match status" value="1"/>
</dbReference>
<sequence length="1129" mass="127666">MDAVAPVTEQDIPEDGTLKDGLIDRSVTDWYKDAIIYQLHIKAFYDADNNGYGDFRGLMEKLDYVQALGVTAIWLLPFYPSPLRDDGYDIADYETVNPQYGDVEAFQIFVREAHARGLRVVTELVINHTSDQHPWFQAARRKDATPEERDMYVWSDTDDKYELTRIIFLDTEKSNWTWDPEAEMYFWHRFYSHQPDLNFDNPKVLDEVLKVMNQWLDMGVDGLRLDAIPYLVEREGTNNENLPETHDVLKKIRAALDTRYSDRMLLAEANQWPEDTRPYFGDGDECHMGFHFPLMPRMYMALAQEDRHPITDIIRQTPEIPDECQWAIFLRNHDELTLEMVTAEERDYLWRTYAADARARINLGIRRRLAPLLQNDRRKIELMNAFLLSMPGTPVLYYGDEIGMGDNYYLGDRDGVRTPMQWSADRNGGFSRANPQQLYLPPIMDPVYGYQAINVEAQEHDPSSLLNWMRRIIMVRKQHPAFGRGTISFIYPRNRKVIAYLREFEDEVILVVANLSRTAQAVELDLSAHRTRVPIELTGRTPFPPVGDLPYMLTLPAYGFFWFALAGAEEAPTWHDPMPEPLPDFITLTTRSGRIGDALEGRERSQLEKQTLPAFLPLQRWFAAKDERVRSVALQPLATLDSSGSFALAEFRVDVPSGTQRYFAPLSIRWGEENLRPGAPKLSYTLAKVRSGPKLGALIDGTYDERLAAELVDMMKRDETRTYGGRTVTFRGSPMLQEIEELDQPRPLGVEQSNVSIVFGDQIIMKIYRRLREGEQPDVEIARHLTDVAHYPNTPALVGTITLEDEGAPAVLAAAFDFVPNQGDAWGAVLDALERYLEGADLIEAETATETEEPVLTFPLNIGDLAGRRTAELHLALMQDASSEAFRPEPIGADDLSKWADDATREADELFAKLAAAKARLAEDVAGDADALLGKRDEIAARFAAVRQAPPSGSKTRIHGDYHLGQVLVSRGDLVIIDFEGEPTRPLEERRQKSSPLRDAAGMLRSFDYAAAMALQRWRDTHEVNAAQAQAKALAWRDNTRRDFIAAYLETLGDNAPDGPLTAALLDLFTLQKAIYEVGYELANRPAWVRIPLNGVLDVLADARGVTAWADAAPESPEVGSNQGEKPDE</sequence>
<dbReference type="AlphaFoldDB" id="A0A8B2NRZ5"/>
<evidence type="ECO:0000313" key="17">
    <source>
        <dbReference type="EMBL" id="RAI02998.1"/>
    </source>
</evidence>
<keyword evidence="18" id="KW-1185">Reference proteome</keyword>
<dbReference type="GO" id="GO:0047471">
    <property type="term" value="F:maltose alpha-D-glucosyltransferase activity"/>
    <property type="evidence" value="ECO:0007669"/>
    <property type="project" value="UniProtKB-EC"/>
</dbReference>
<dbReference type="EC" id="5.4.99.16" evidence="5"/>
<keyword evidence="9" id="KW-0547">Nucleotide-binding</keyword>
<dbReference type="InterPro" id="IPR012810">
    <property type="entry name" value="TreS/a-amylase_N"/>
</dbReference>
<dbReference type="Pfam" id="PF18085">
    <property type="entry name" value="Mak_N_cap"/>
    <property type="match status" value="1"/>
</dbReference>
<evidence type="ECO:0000313" key="18">
    <source>
        <dbReference type="Proteomes" id="UP000249590"/>
    </source>
</evidence>
<dbReference type="InterPro" id="IPR006047">
    <property type="entry name" value="GH13_cat_dom"/>
</dbReference>
<feature type="domain" description="Glycosyl hydrolase family 13 catalytic" evidence="16">
    <location>
        <begin position="38"/>
        <end position="432"/>
    </location>
</feature>
<evidence type="ECO:0000259" key="16">
    <source>
        <dbReference type="SMART" id="SM00642"/>
    </source>
</evidence>
<dbReference type="InterPro" id="IPR032091">
    <property type="entry name" value="Malt_amylase-like_C"/>
</dbReference>
<comment type="catalytic activity">
    <reaction evidence="15">
        <text>D-maltose + ATP = alpha-maltose 1-phosphate + ADP + H(+)</text>
        <dbReference type="Rhea" id="RHEA:31915"/>
        <dbReference type="ChEBI" id="CHEBI:15378"/>
        <dbReference type="ChEBI" id="CHEBI:17306"/>
        <dbReference type="ChEBI" id="CHEBI:30616"/>
        <dbReference type="ChEBI" id="CHEBI:63576"/>
        <dbReference type="ChEBI" id="CHEBI:456216"/>
        <dbReference type="EC" id="2.7.1.175"/>
    </reaction>
</comment>
<dbReference type="Gene3D" id="3.20.20.80">
    <property type="entry name" value="Glycosidases"/>
    <property type="match status" value="1"/>
</dbReference>
<dbReference type="Pfam" id="PF01636">
    <property type="entry name" value="APH"/>
    <property type="match status" value="1"/>
</dbReference>
<dbReference type="PANTHER" id="PTHR10357:SF219">
    <property type="entry name" value="MALTOSE ALPHA-D-GLUCOSYLTRANSFERASE"/>
    <property type="match status" value="1"/>
</dbReference>
<dbReference type="PANTHER" id="PTHR10357">
    <property type="entry name" value="ALPHA-AMYLASE FAMILY MEMBER"/>
    <property type="match status" value="1"/>
</dbReference>
<evidence type="ECO:0000256" key="4">
    <source>
        <dbReference type="ARBA" id="ARBA00011962"/>
    </source>
</evidence>
<dbReference type="InterPro" id="IPR011009">
    <property type="entry name" value="Kinase-like_dom_sf"/>
</dbReference>
<evidence type="ECO:0000256" key="6">
    <source>
        <dbReference type="ARBA" id="ARBA00013882"/>
    </source>
</evidence>
<evidence type="ECO:0000256" key="5">
    <source>
        <dbReference type="ARBA" id="ARBA00012619"/>
    </source>
</evidence>
<comment type="similarity">
    <text evidence="3">Belongs to the aminoglycoside phosphotransferase family.</text>
</comment>
<comment type="caution">
    <text evidence="17">The sequence shown here is derived from an EMBL/GenBank/DDBJ whole genome shotgun (WGS) entry which is preliminary data.</text>
</comment>
<dbReference type="Gene3D" id="2.60.40.1180">
    <property type="entry name" value="Golgi alpha-mannosidase II"/>
    <property type="match status" value="1"/>
</dbReference>
<evidence type="ECO:0000256" key="7">
    <source>
        <dbReference type="ARBA" id="ARBA00022679"/>
    </source>
</evidence>
<dbReference type="EMBL" id="QHHQ01000001">
    <property type="protein sequence ID" value="RAI02998.1"/>
    <property type="molecule type" value="Genomic_DNA"/>
</dbReference>
<evidence type="ECO:0000256" key="15">
    <source>
        <dbReference type="ARBA" id="ARBA00049067"/>
    </source>
</evidence>
<dbReference type="GO" id="GO:0046872">
    <property type="term" value="F:metal ion binding"/>
    <property type="evidence" value="ECO:0007669"/>
    <property type="project" value="UniProtKB-KW"/>
</dbReference>
<dbReference type="SMART" id="SM00642">
    <property type="entry name" value="Aamy"/>
    <property type="match status" value="1"/>
</dbReference>
<keyword evidence="8" id="KW-0479">Metal-binding</keyword>
<keyword evidence="10" id="KW-0106">Calcium</keyword>
<evidence type="ECO:0000256" key="3">
    <source>
        <dbReference type="ARBA" id="ARBA00006219"/>
    </source>
</evidence>
<comment type="catalytic activity">
    <reaction evidence="1">
        <text>D-maltose = alpha,alpha-trehalose</text>
        <dbReference type="Rhea" id="RHEA:15145"/>
        <dbReference type="ChEBI" id="CHEBI:16551"/>
        <dbReference type="ChEBI" id="CHEBI:17306"/>
        <dbReference type="EC" id="5.4.99.16"/>
    </reaction>
</comment>
<dbReference type="SUPFAM" id="SSF51011">
    <property type="entry name" value="Glycosyl hydrolase domain"/>
    <property type="match status" value="1"/>
</dbReference>
<organism evidence="17 18">
    <name type="scientific">Acuticoccus sediminis</name>
    <dbReference type="NCBI Taxonomy" id="2184697"/>
    <lineage>
        <taxon>Bacteria</taxon>
        <taxon>Pseudomonadati</taxon>
        <taxon>Pseudomonadota</taxon>
        <taxon>Alphaproteobacteria</taxon>
        <taxon>Hyphomicrobiales</taxon>
        <taxon>Amorphaceae</taxon>
        <taxon>Acuticoccus</taxon>
    </lineage>
</organism>
<evidence type="ECO:0000256" key="1">
    <source>
        <dbReference type="ARBA" id="ARBA00001595"/>
    </source>
</evidence>
<dbReference type="EC" id="2.7.1.175" evidence="4"/>
<dbReference type="Gene3D" id="3.90.1200.10">
    <property type="match status" value="1"/>
</dbReference>
<keyword evidence="11" id="KW-0067">ATP-binding</keyword>
<evidence type="ECO:0000256" key="10">
    <source>
        <dbReference type="ARBA" id="ARBA00022837"/>
    </source>
</evidence>
<comment type="similarity">
    <text evidence="2">Belongs to the glycosyl hydrolase 13 family. TreS subfamily.</text>
</comment>
<dbReference type="FunFam" id="3.20.20.80:FF:000055">
    <property type="entry name" value="Trehalose synthase"/>
    <property type="match status" value="1"/>
</dbReference>
<dbReference type="InterPro" id="IPR012811">
    <property type="entry name" value="TreS_maltokin_C_dom"/>
</dbReference>
<evidence type="ECO:0000256" key="8">
    <source>
        <dbReference type="ARBA" id="ARBA00022723"/>
    </source>
</evidence>
<dbReference type="GO" id="GO:0005524">
    <property type="term" value="F:ATP binding"/>
    <property type="evidence" value="ECO:0007669"/>
    <property type="project" value="UniProtKB-KW"/>
</dbReference>
<dbReference type="NCBIfam" id="TIGR02457">
    <property type="entry name" value="TreS_Cterm"/>
    <property type="match status" value="1"/>
</dbReference>
<evidence type="ECO:0000256" key="11">
    <source>
        <dbReference type="ARBA" id="ARBA00022840"/>
    </source>
</evidence>
<keyword evidence="12" id="KW-0413">Isomerase</keyword>
<dbReference type="CDD" id="cd11334">
    <property type="entry name" value="AmyAc_TreS"/>
    <property type="match status" value="1"/>
</dbReference>
<name>A0A8B2NRZ5_9HYPH</name>
<dbReference type="SUPFAM" id="SSF51445">
    <property type="entry name" value="(Trans)glycosidases"/>
    <property type="match status" value="1"/>
</dbReference>